<protein>
    <recommendedName>
        <fullName evidence="3">DUF4065 domain-containing protein</fullName>
    </recommendedName>
</protein>
<dbReference type="EMBL" id="CP021170">
    <property type="protein sequence ID" value="ARR10655.1"/>
    <property type="molecule type" value="Genomic_DNA"/>
</dbReference>
<dbReference type="Proteomes" id="UP000078148">
    <property type="component" value="Plasmid unnamed1"/>
</dbReference>
<name>A0A1X9T3V2_9BACL</name>
<organism evidence="1 2">
    <name type="scientific">Paenibacillus bovis</name>
    <dbReference type="NCBI Taxonomy" id="1616788"/>
    <lineage>
        <taxon>Bacteria</taxon>
        <taxon>Bacillati</taxon>
        <taxon>Bacillota</taxon>
        <taxon>Bacilli</taxon>
        <taxon>Bacillales</taxon>
        <taxon>Paenibacillaceae</taxon>
        <taxon>Paenibacillus</taxon>
    </lineage>
</organism>
<reference evidence="1 2" key="1">
    <citation type="journal article" date="2016" name="Int. J. Syst. Evol. Microbiol.">
        <title>Paenibacillus damxungensis sp. nov., isolated from raw yak (Bos grunniens) milk.</title>
        <authorList>
            <person name="Wu Z."/>
            <person name="Gao C."/>
            <person name="Han J."/>
            <person name="Liu Z."/>
        </authorList>
    </citation>
    <scope>NUCLEOTIDE SEQUENCE [LARGE SCALE GENOMIC DNA]</scope>
    <source>
        <strain evidence="1 2">BD3526</strain>
        <plasmid evidence="1 2">unnamed1</plasmid>
    </source>
</reference>
<gene>
    <name evidence="1" type="ORF">AR543_p0047</name>
</gene>
<dbReference type="AlphaFoldDB" id="A0A1X9T3V2"/>
<proteinExistence type="predicted"/>
<evidence type="ECO:0000313" key="2">
    <source>
        <dbReference type="Proteomes" id="UP000078148"/>
    </source>
</evidence>
<dbReference type="KEGG" id="pbv:AR543_p0047"/>
<keyword evidence="1" id="KW-0614">Plasmid</keyword>
<accession>A0A1X9T3V2</accession>
<evidence type="ECO:0008006" key="3">
    <source>
        <dbReference type="Google" id="ProtNLM"/>
    </source>
</evidence>
<evidence type="ECO:0000313" key="1">
    <source>
        <dbReference type="EMBL" id="ARR10655.1"/>
    </source>
</evidence>
<keyword evidence="2" id="KW-1185">Reference proteome</keyword>
<geneLocation type="plasmid" evidence="1 2">
    <name>unnamed1</name>
</geneLocation>
<sequence length="436" mass="50159">MNMYCDTCQQDVEPVKTETQLTYNVRGKEVTFLAQQLVCPVCESEIANDEEDNRILKTAQLQYRLQHGMTGEEIRQVRQQYTNGKQPMSRELFSQLINISKSALQKNEDEVNTPSKQLLRVYADLELQPELIVHYFKLQERHMSAKDVEKVRTFLNPYLQQAQSTEQLLSDHYAPFALTEQSGYTRLNVEKLKQMVLYFTRRGPVQHQLGIMLWLADMRYFSQETVGISGLPYTRTSVGPAPLDYRLLLAHLEHAGIIRIDETADHNGWSVQHVFPEGVYDKDLLAEDEWEVIRWVDEELLYTSYGELQNRLTQWVPAAWKHAPLLQPVSYKVAMELPAGLAAASTEGVSNHPSADHATKARSGNTAMTYYMNIQTGELRTQTEFTGNIDYSDWINIPFYDYVGLAKAEKEHGQPSADYMDLVRSVYRRSQEDGEE</sequence>